<dbReference type="Pfam" id="PF01347">
    <property type="entry name" value="Vitellogenin_N"/>
    <property type="match status" value="1"/>
</dbReference>
<dbReference type="Pfam" id="PF06448">
    <property type="entry name" value="DUF1081"/>
    <property type="match status" value="1"/>
</dbReference>
<dbReference type="SUPFAM" id="SSF48431">
    <property type="entry name" value="Lipovitellin-phosvitin complex, superhelical domain"/>
    <property type="match status" value="1"/>
</dbReference>
<dbReference type="EMBL" id="QNUK01000602">
    <property type="protein sequence ID" value="KAF5891255.1"/>
    <property type="molecule type" value="Genomic_DNA"/>
</dbReference>
<dbReference type="GO" id="GO:0050750">
    <property type="term" value="F:low-density lipoprotein particle receptor binding"/>
    <property type="evidence" value="ECO:0007669"/>
    <property type="project" value="TreeGrafter"/>
</dbReference>
<dbReference type="GO" id="GO:0034361">
    <property type="term" value="C:very-low-density lipoprotein particle"/>
    <property type="evidence" value="ECO:0007669"/>
    <property type="project" value="TreeGrafter"/>
</dbReference>
<keyword evidence="4 9" id="KW-0732">Signal</keyword>
<dbReference type="InterPro" id="IPR009454">
    <property type="entry name" value="Lipid_transpt_open_b-sht"/>
</dbReference>
<dbReference type="GO" id="GO:0042953">
    <property type="term" value="P:lipoprotein transport"/>
    <property type="evidence" value="ECO:0007669"/>
    <property type="project" value="TreeGrafter"/>
</dbReference>
<evidence type="ECO:0000256" key="1">
    <source>
        <dbReference type="ARBA" id="ARBA00004613"/>
    </source>
</evidence>
<evidence type="ECO:0000256" key="8">
    <source>
        <dbReference type="SAM" id="MobiDB-lite"/>
    </source>
</evidence>
<feature type="chain" id="PRO_5035264278" evidence="9">
    <location>
        <begin position="21"/>
        <end position="4205"/>
    </location>
</feature>
<dbReference type="SMART" id="SM00638">
    <property type="entry name" value="LPD_N"/>
    <property type="match status" value="1"/>
</dbReference>
<dbReference type="InterPro" id="IPR052418">
    <property type="entry name" value="Apolipoprotein_B"/>
</dbReference>
<evidence type="ECO:0000313" key="12">
    <source>
        <dbReference type="Proteomes" id="UP000727407"/>
    </source>
</evidence>
<feature type="compositionally biased region" description="Polar residues" evidence="8">
    <location>
        <begin position="3867"/>
        <end position="3883"/>
    </location>
</feature>
<evidence type="ECO:0000256" key="6">
    <source>
        <dbReference type="ARBA" id="ARBA00023180"/>
    </source>
</evidence>
<feature type="region of interest" description="Disordered" evidence="8">
    <location>
        <begin position="3847"/>
        <end position="3889"/>
    </location>
</feature>
<dbReference type="Gene3D" id="2.30.230.10">
    <property type="entry name" value="Lipovitellin, beta-sheet shell regions, chain A"/>
    <property type="match status" value="1"/>
</dbReference>
<dbReference type="GO" id="GO:0042632">
    <property type="term" value="P:cholesterol homeostasis"/>
    <property type="evidence" value="ECO:0007669"/>
    <property type="project" value="TreeGrafter"/>
</dbReference>
<dbReference type="Gene3D" id="2.20.50.20">
    <property type="entry name" value="Lipovitellin. Chain A, domain 3"/>
    <property type="match status" value="1"/>
</dbReference>
<reference evidence="11" key="1">
    <citation type="submission" date="2020-07" db="EMBL/GenBank/DDBJ databases">
        <title>Clarias magur genome sequencing, assembly and annotation.</title>
        <authorList>
            <person name="Kushwaha B."/>
            <person name="Kumar R."/>
            <person name="Das P."/>
            <person name="Joshi C.G."/>
            <person name="Kumar D."/>
            <person name="Nagpure N.S."/>
            <person name="Pandey M."/>
            <person name="Agarwal S."/>
            <person name="Srivastava S."/>
            <person name="Singh M."/>
            <person name="Sahoo L."/>
            <person name="Jayasankar P."/>
            <person name="Meher P.K."/>
            <person name="Koringa P.G."/>
            <person name="Iquebal M.A."/>
            <person name="Das S.P."/>
            <person name="Bit A."/>
            <person name="Patnaik S."/>
            <person name="Patel N."/>
            <person name="Shah T.M."/>
            <person name="Hinsu A."/>
            <person name="Jena J.K."/>
        </authorList>
    </citation>
    <scope>NUCLEOTIDE SEQUENCE</scope>
    <source>
        <strain evidence="11">CIFAMagur01</strain>
        <tissue evidence="11">Testis</tissue>
    </source>
</reference>
<proteinExistence type="predicted"/>
<dbReference type="GO" id="GO:0030301">
    <property type="term" value="P:cholesterol transport"/>
    <property type="evidence" value="ECO:0007669"/>
    <property type="project" value="TreeGrafter"/>
</dbReference>
<dbReference type="InterPro" id="IPR015816">
    <property type="entry name" value="Vitellinogen_b-sht_N"/>
</dbReference>
<dbReference type="InterPro" id="IPR015819">
    <property type="entry name" value="Lipid_transp_b-sht_shell"/>
</dbReference>
<sequence length="4205" mass="465211">MGDTKLFVLLLVYAIVIIDAQDDEAVCLLAKRYKSFHKYEYLYEAESLNTLNGAINGPKVSCQVEIEVPGPCHFIVHTKECTLSEVISVDANGNPIFGSTAGAEMFKAQMEKHPLKVIVEGDNDIKLFPEDDELINILNIKRGVISALAVPALQDEKNNNMPTIYGMCETDYNVNTREDIATDVTLNRDLSRCDQFRPIKDYTSPLAIITDMHSPLAPLIRSKQTCRYKFDNVQKHMTSGVCTEDHLLLPFSHKGTYGVSSVSKQTLALQGVTKYNERVFDHKEDNVQALYLDESVDMSPNQDKNAILAVLRELAGLCHTTSGHKRAHLAYKLVAVMRKMNAETLSGALPEALEISPSLTYQALFQCGTPECSTAFMQILKTFRSSVAKIDAVVYALGMIPNPSPVLVKEMLEMAKLKPSKLIYYATSNAVRRLYKTEGKVTPEIREMADYVLENIGDCTGDQEHIYLTLRVTGNMAEAVGAASPALKSAVIQCINQPAASTEVQQAAIQVFRLTPVPDEGGTVLMQVFLDRAAPVQKRIAAYLILMKDPQRAKLEQVFAALSSEENLQVKSFVLSHLNNILSSTSKEIKELSQTMLDVLQSDEVKNLKDASMVSRNYKIGSLEGNMIFDKENKLPTEVMLEMTLNAFGYDIDMVEVGMEGKGLDPTVEALFGPKGFFPDTVMKTIFYATDKMPSQIKEVLKTIIPALNDNKKKQGPKNIMKEIGKNVDKLIKKLKTQDDPEAMIYLRLLGAELGYLKTKDLEEMANTVTSVAQNLLRMFPIDFKSLFSSADNELFLHYIFMDNEFYLPTGPGLPLRVALSGIFTPGVKGGLRISPDMSEIAFMPSAGIEFVTEFGAHLPDYVHSGLEMHTNIFHESGMRAKIAMTRNQIKLSVPTPESPVKLLSVSNSMLSVAGDKTQPIPAITDHIDVNECTPLFSGVKFCNARQYSDATRNDASPYFPLSGDSKFAIELHPTADVSEYTATLNYAHEENTDKVTFDVKAEGTTFEATSKVMFNRKEYTLSAEFQIPDYDIEAGIRIGAADPSNKDKSTHSIQIDFINKNIPHASLVGLAKIEAMNNVLLQVQLLVPSLEADAKVTASLKRVEEMTLELESDIKFLDASSVQKLVLKYDDEKVEAHVKSNVSTKTQNIVSKLDAIKADIGELLNQHIGQTKTKVCDVLASSIATTNLYLEASNIPYLENLRVPSLPEFEVPETLFLNTEADARYHFGKHYHTISIPVPLGGKSTKDLNFPPTLTTPNLDLPQLGLNIASIKVPLPELFIPKTVTLSLPTIGKAEVAGKLSSNLYNLEANVSAGRDSDERPNYSASLVVTGSGPVDVLSFRVEGSTLVSGTMTDTLRAEMSTAVSHKLFHASINIAEEVQLMEEISIKSTSKLEATSPFNVKFSLEHAGQVGVNAKGLFGNNNLQGSFVTGPLDDVVILKQSLALIPFKPEARIDSTLEINSRLLQAENKLAASFVDGELSVVSNSAVFKDMLTHKAEVTLTRSKYAFKSDTKSLDLGLNIHNTAEADFGAEGISIKLETTNSQSENHINSLFIATANINGLVVNSNASVKLAEHTATHKASLTLDKNGLVTSGTTSVNSLLTLMNTFSGILDSSKFSLSTNTKGEYNGMAIDNTNEIFATMLSIDLTSKSRVDLDRDIWYIYDISVQAEPYSATAGMTSHLNLDFDIELKNTCEIKLAGLTGNAKCSTSGKLFGAHLNDNTEIEIVGLGVRINNDARFNSELVRFSTSIQANAAPFTINLHALANGDGELHWYGKHSSQVYTKVLLKAEPLALAHSHECRFSTTHELDNNVIFEANVEKKVDTQLSLSEQSASVTLKSKMNNHVFNQELRAYNNHERIGMEVSGAVNYKGSQEFSMSALLQYDKNTESHVISLPLLESLPAVIENIKITSVTLIEALQDFIKSDEFIVKIQTLVQHFADSVTEFHFEEKVEKLKNSLIAYAQKLSVTPEELEAVVRKLRTIAQRAVAELSTRVSDIQELIVSGDLSDTILQKVTSLSEEYDMRGMLLTVIEAIENVIEQIDMTKLEHSGIPVYYDVEKLNAIKLHLQQYVTELKNMVTNFDKAQFVDQMQNIIETTEVYTQHLLNKFPREEIRKIANALKELITELDFIGEYKVIYSTFRGFVIKYELDKRAEEILDKVLELIKQFKIDETIQILGSTLKSIQIPFPHMLDNALTYLKTSDMKQIINDLNQLLEGFVKSLKSFEYNTFVDEANQKINEYTAKFNKLILSLELPQKFEATRDFINHALSSMSNFVEELRSDKISDIIKTLKDLIDTVVFNDLKRIFEKFKQHIIQMDIRKELTLALQQVSDIYSKALAILTNALNDYFEVARELFDQPIVAELKQISDNVLKALKTSELEIPSFTVPFTDLVLPSQKFSLQQLLAAEIPEQFNIPEFTILGSYTVPAITITLDDIKQLLIELAEFIINFNIEKFHKCNAIEKLTMYLPDLSAVKLPAITLPQISMSAIPKLNEKYILDIPLQIPEIKLPKIPNALILPAFGKLLGKISVNCPIYTHSTKVEVRNSTDSEQKHHFMALISSVGQSSSFDILNYNLDATLRIGLPRMSRVVIADTLKFIHTALNVEHQASVTLYGRSAQGNAVTTLRVTTAPYTADISNKAFFAVEGGMTASSDTTYKHRVMIPILHLTNEATMIQSAVILQKDGGIRLTVGNSGTSGFDLSGFVLDEFTHKSNLVCTVAPDHVIFNFTGDTDGAAIKIKKKMIVEAVAFSHINFNGSIETQSLFVKTSRMLASGIAQLGSMKVEVEATHETELIGAVSGTLSNEVRIKVCPTEIIVAFQNKGNTKVILEEYFATKIDLQNDYALIINSKNQHVKTAALLRISQNKFSYNFTVENNNDEIGIYSAVNGETDLEFLNVPISVPEISIPGIDLTIPAINDFNLYETCCLKYLQTIKPAVDVNAKIVYQKNRLAQIDFGFIRVPAAGNLISEMSFKSSIFTLNTNAGIYGEKDLVIRIAATSTSLFEELKAKLEGISSLTLHGELKLANALTLKNAYIEGAHNSTFTVNTESLNAMVAVTTAATVNLPTLTTEVNHNLLVDTKDHPITISTLMIKQKFDLPIIRTAGSGAVEHTLKIDVPFISIKSTTKSMIDGTFLETGIVKGTLDNEANMYMTGNGLHSKLKTIGNININRGTFKVEFDVNEDFNMASAPSRVYTDLNIISNNEVNIATFNTKGKHATKAIVHLVPLSSLSANVEVDLSQPTSFGDFTIQEKTVVDVTLSKQKISYSTKMVSPVYTTNTVVEMESDTPVFKIVFKSSSESPAEFLKYDLDSYVRTEVENEILNARAKASLEHNAFTVDFNSVFTPSVPSHILNVDITSPTYTDVNLRYAAQIEGMNVSISSPSAGFLGFQLQGKSPSQLTSRFYGHYASAPKNEIDILSVNVVANGDRKIHFQADCNLEAPTKMILGMRKRLNLITSIVTNFAEKSGILEAFNGLKSVLVTALNEAYTISNNHTPDVSRVSVLFRNIVGQHQKAIQQLLDAAVTFLRETQIKLPGMKEATVPEICKQIKSSIAEALEDVIQSVKTLIGDENFGYLENALIRSVNMIKQLESLDVILEKLGEVLQACPVKPGDGAIPSWSGPQEESVSQSKEQPCPVQAMYCKELLLAGGTEFSFEELRSQRYFKQLNEKVLHLNKVKEELKFQIEQKQKLIQGRNGTSQPQGFFQTPTVSCAPVVPKDAASLKFSNEPDICINSAIRNSIINHEDMAQGTASVKQRSSQPSKSFAIYDENVLPEKPNTRSSSVNLKSLKLPTSILKSRQPASVTPSDKDASLSRSEEAIINAHSNKTLCRSPEDTYDFIHAAQLASTPFGGLGRQNSSERGPMEENETLNKTGSVTFKEPSSQPKAETKKLSPIQEISHEWGHISLASTYPLEPDLQGLPTTDSGITEVIQPTSGNTVFASAMETEPVNPCSLKIRKALLDTVDLSSFANFRRKSGSLPEPDDLHLDGETLFFLKKIGDWGICLYLSNGDNVLVKVDESTVPWDFYINSQLRARMNADLQHCHAQSTCYLYENGSLTLWQVPQGQTIQELLDNHVDKRDVLLLAIRLLEMVKLMHSCRLVHGSLQPETLIVCHSCEDKVISMDFSNSLDLEQQSDVKTVQSLPSAQVYIEQGLLLPSASPYQVDLCGIAQIVHLLLFGRNMMVIKDTSFWTLADDSGPLDWQRAFDL</sequence>
<dbReference type="GO" id="GO:0120020">
    <property type="term" value="F:cholesterol transfer activity"/>
    <property type="evidence" value="ECO:0007669"/>
    <property type="project" value="TreeGrafter"/>
</dbReference>
<dbReference type="PANTHER" id="PTHR13769">
    <property type="entry name" value="APOLIPOPROTEIN B"/>
    <property type="match status" value="1"/>
</dbReference>
<evidence type="ECO:0000256" key="4">
    <source>
        <dbReference type="ARBA" id="ARBA00022729"/>
    </source>
</evidence>
<dbReference type="SUPFAM" id="SSF56112">
    <property type="entry name" value="Protein kinase-like (PK-like)"/>
    <property type="match status" value="1"/>
</dbReference>
<evidence type="ECO:0000256" key="2">
    <source>
        <dbReference type="ARBA" id="ARBA00022448"/>
    </source>
</evidence>
<accession>A0A8J4XAT0</accession>
<keyword evidence="2" id="KW-0813">Transport</keyword>
<feature type="non-terminal residue" evidence="11">
    <location>
        <position position="4205"/>
    </location>
</feature>
<feature type="domain" description="Vitellogenin" evidence="10">
    <location>
        <begin position="33"/>
        <end position="659"/>
    </location>
</feature>
<keyword evidence="12" id="KW-1185">Reference proteome</keyword>
<evidence type="ECO:0000313" key="11">
    <source>
        <dbReference type="EMBL" id="KAF5891255.1"/>
    </source>
</evidence>
<dbReference type="PANTHER" id="PTHR13769:SF5">
    <property type="entry name" value="APOLIPOPROTEIN B-100-RELATED"/>
    <property type="match status" value="1"/>
</dbReference>
<organism evidence="11 12">
    <name type="scientific">Clarias magur</name>
    <name type="common">Asian catfish</name>
    <name type="synonym">Macropteronotus magur</name>
    <dbReference type="NCBI Taxonomy" id="1594786"/>
    <lineage>
        <taxon>Eukaryota</taxon>
        <taxon>Metazoa</taxon>
        <taxon>Chordata</taxon>
        <taxon>Craniata</taxon>
        <taxon>Vertebrata</taxon>
        <taxon>Euteleostomi</taxon>
        <taxon>Actinopterygii</taxon>
        <taxon>Neopterygii</taxon>
        <taxon>Teleostei</taxon>
        <taxon>Ostariophysi</taxon>
        <taxon>Siluriformes</taxon>
        <taxon>Clariidae</taxon>
        <taxon>Clarias</taxon>
    </lineage>
</organism>
<dbReference type="FunFam" id="2.30.230.10:FF:000003">
    <property type="entry name" value="Apolipoprotein B"/>
    <property type="match status" value="1"/>
</dbReference>
<dbReference type="Gene3D" id="1.25.10.20">
    <property type="entry name" value="Vitellinogen, superhelical"/>
    <property type="match status" value="1"/>
</dbReference>
<name>A0A8J4XAT0_CLAMG</name>
<dbReference type="Gene3D" id="1.10.510.10">
    <property type="entry name" value="Transferase(Phosphotransferase) domain 1"/>
    <property type="match status" value="1"/>
</dbReference>
<keyword evidence="6" id="KW-0325">Glycoprotein</keyword>
<dbReference type="InterPro" id="IPR001747">
    <property type="entry name" value="Vitellogenin_N"/>
</dbReference>
<dbReference type="GO" id="GO:0006642">
    <property type="term" value="P:triglyceride mobilization"/>
    <property type="evidence" value="ECO:0007669"/>
    <property type="project" value="TreeGrafter"/>
</dbReference>
<comment type="subcellular location">
    <subcellularLocation>
        <location evidence="1">Secreted</location>
    </subcellularLocation>
</comment>
<dbReference type="InterPro" id="IPR015817">
    <property type="entry name" value="Vitellinogen_open_b-sht_sub1"/>
</dbReference>
<dbReference type="GO" id="GO:0034362">
    <property type="term" value="C:low-density lipoprotein particle"/>
    <property type="evidence" value="ECO:0007669"/>
    <property type="project" value="TreeGrafter"/>
</dbReference>
<dbReference type="SMART" id="SM01169">
    <property type="entry name" value="DUF1943"/>
    <property type="match status" value="1"/>
</dbReference>
<comment type="caution">
    <text evidence="7">Lacks conserved residue(s) required for the propagation of feature annotation.</text>
</comment>
<dbReference type="InterPro" id="IPR015255">
    <property type="entry name" value="Vitellinogen_open_b-sht"/>
</dbReference>
<protein>
    <submittedName>
        <fullName evidence="11">Apolipoprotein</fullName>
    </submittedName>
</protein>
<gene>
    <name evidence="11" type="primary">apobb</name>
    <name evidence="11" type="ORF">DAT39_019044</name>
</gene>
<dbReference type="GO" id="GO:0034359">
    <property type="term" value="C:mature chylomicron"/>
    <property type="evidence" value="ECO:0007669"/>
    <property type="project" value="TreeGrafter"/>
</dbReference>
<evidence type="ECO:0000256" key="3">
    <source>
        <dbReference type="ARBA" id="ARBA00022525"/>
    </source>
</evidence>
<dbReference type="PROSITE" id="PS51211">
    <property type="entry name" value="VITELLOGENIN"/>
    <property type="match status" value="1"/>
</dbReference>
<dbReference type="Proteomes" id="UP000727407">
    <property type="component" value="Unassembled WGS sequence"/>
</dbReference>
<evidence type="ECO:0000256" key="7">
    <source>
        <dbReference type="PROSITE-ProRule" id="PRU00557"/>
    </source>
</evidence>
<keyword evidence="5" id="KW-0445">Lipid transport</keyword>
<dbReference type="OrthoDB" id="6484170at2759"/>
<feature type="signal peptide" evidence="9">
    <location>
        <begin position="1"/>
        <end position="20"/>
    </location>
</feature>
<evidence type="ECO:0000259" key="10">
    <source>
        <dbReference type="PROSITE" id="PS51211"/>
    </source>
</evidence>
<dbReference type="Gene3D" id="2.20.80.10">
    <property type="entry name" value="Lipovitellin-phosvitin complex, chain A, domain 4"/>
    <property type="match status" value="1"/>
</dbReference>
<dbReference type="Pfam" id="PF09172">
    <property type="entry name" value="Vit_open_b-sht"/>
    <property type="match status" value="1"/>
</dbReference>
<dbReference type="InterPro" id="IPR011030">
    <property type="entry name" value="Lipovitellin_superhlx_dom"/>
</dbReference>
<dbReference type="InterPro" id="IPR011009">
    <property type="entry name" value="Kinase-like_dom_sf"/>
</dbReference>
<comment type="caution">
    <text evidence="11">The sequence shown here is derived from an EMBL/GenBank/DDBJ whole genome shotgun (WGS) entry which is preliminary data.</text>
</comment>
<evidence type="ECO:0000256" key="5">
    <source>
        <dbReference type="ARBA" id="ARBA00023055"/>
    </source>
</evidence>
<evidence type="ECO:0000256" key="9">
    <source>
        <dbReference type="SAM" id="SignalP"/>
    </source>
</evidence>
<keyword evidence="3" id="KW-0964">Secreted</keyword>
<dbReference type="SUPFAM" id="SSF56968">
    <property type="entry name" value="Lipovitellin-phosvitin complex, beta-sheet shell regions"/>
    <property type="match status" value="2"/>
</dbReference>